<evidence type="ECO:0000259" key="3">
    <source>
        <dbReference type="PROSITE" id="PS50119"/>
    </source>
</evidence>
<dbReference type="PANTHER" id="PTHR25462">
    <property type="entry name" value="BONUS, ISOFORM C-RELATED"/>
    <property type="match status" value="1"/>
</dbReference>
<protein>
    <recommendedName>
        <fullName evidence="3">B box-type domain-containing protein</fullName>
    </recommendedName>
</protein>
<name>A0A6G0ZGA1_APHCR</name>
<evidence type="ECO:0000313" key="5">
    <source>
        <dbReference type="Proteomes" id="UP000478052"/>
    </source>
</evidence>
<keyword evidence="2" id="KW-0862">Zinc</keyword>
<dbReference type="Pfam" id="PF00643">
    <property type="entry name" value="zf-B_box"/>
    <property type="match status" value="1"/>
</dbReference>
<dbReference type="OrthoDB" id="5800423at2759"/>
<keyword evidence="1" id="KW-0479">Metal-binding</keyword>
<proteinExistence type="predicted"/>
<dbReference type="Proteomes" id="UP000478052">
    <property type="component" value="Unassembled WGS sequence"/>
</dbReference>
<evidence type="ECO:0000256" key="1">
    <source>
        <dbReference type="ARBA" id="ARBA00022723"/>
    </source>
</evidence>
<dbReference type="Gene3D" id="3.30.160.60">
    <property type="entry name" value="Classic Zinc Finger"/>
    <property type="match status" value="1"/>
</dbReference>
<keyword evidence="5" id="KW-1185">Reference proteome</keyword>
<dbReference type="GO" id="GO:0061630">
    <property type="term" value="F:ubiquitin protein ligase activity"/>
    <property type="evidence" value="ECO:0007669"/>
    <property type="project" value="TreeGrafter"/>
</dbReference>
<dbReference type="InterPro" id="IPR047153">
    <property type="entry name" value="TRIM45/56/19-like"/>
</dbReference>
<accession>A0A6G0ZGA1</accession>
<dbReference type="EMBL" id="VUJU01000491">
    <property type="protein sequence ID" value="KAF0770052.1"/>
    <property type="molecule type" value="Genomic_DNA"/>
</dbReference>
<dbReference type="CDD" id="cd19757">
    <property type="entry name" value="Bbox1"/>
    <property type="match status" value="1"/>
</dbReference>
<dbReference type="InterPro" id="IPR018957">
    <property type="entry name" value="Znf_C3HC4_RING-type"/>
</dbReference>
<dbReference type="PANTHER" id="PTHR25462:SF306">
    <property type="entry name" value="TRIPARTITE MOTIF CONTAINING 9"/>
    <property type="match status" value="1"/>
</dbReference>
<sequence length="202" mass="23967">MGYVNGSKVPMLLACGHDMCRSCIKFMYKKNKQVIYNCIIIYRIKCDDELSNIPIHYFIVGKVWYLLYNKKLKIYQDISNLRMKNLSPESLIKTGENCQTCQKYASVFCQQCNEIYCEDCSEKFHNIENQIMSQHDLKKLDTTHLEFLKAFKCDLHLKSIDFICITCERQMCSICAVEHDRNHDIQHLEKYVRIKSIYLFKI</sequence>
<comment type="caution">
    <text evidence="4">The sequence shown here is derived from an EMBL/GenBank/DDBJ whole genome shotgun (WGS) entry which is preliminary data.</text>
</comment>
<keyword evidence="2" id="KW-0863">Zinc-finger</keyword>
<dbReference type="GO" id="GO:0008270">
    <property type="term" value="F:zinc ion binding"/>
    <property type="evidence" value="ECO:0007669"/>
    <property type="project" value="UniProtKB-KW"/>
</dbReference>
<dbReference type="Pfam" id="PF00097">
    <property type="entry name" value="zf-C3HC4"/>
    <property type="match status" value="1"/>
</dbReference>
<reference evidence="4 5" key="1">
    <citation type="submission" date="2019-08" db="EMBL/GenBank/DDBJ databases">
        <title>Whole genome of Aphis craccivora.</title>
        <authorList>
            <person name="Voronova N.V."/>
            <person name="Shulinski R.S."/>
            <person name="Bandarenka Y.V."/>
            <person name="Zhorov D.G."/>
            <person name="Warner D."/>
        </authorList>
    </citation>
    <scope>NUCLEOTIDE SEQUENCE [LARGE SCALE GENOMIC DNA]</scope>
    <source>
        <strain evidence="4">180601</strain>
        <tissue evidence="4">Whole Body</tissue>
    </source>
</reference>
<dbReference type="SUPFAM" id="SSF57845">
    <property type="entry name" value="B-box zinc-binding domain"/>
    <property type="match status" value="1"/>
</dbReference>
<dbReference type="AlphaFoldDB" id="A0A6G0ZGA1"/>
<dbReference type="InterPro" id="IPR000315">
    <property type="entry name" value="Znf_B-box"/>
</dbReference>
<feature type="domain" description="B box-type" evidence="3">
    <location>
        <begin position="93"/>
        <end position="140"/>
    </location>
</feature>
<organism evidence="4 5">
    <name type="scientific">Aphis craccivora</name>
    <name type="common">Cowpea aphid</name>
    <dbReference type="NCBI Taxonomy" id="307492"/>
    <lineage>
        <taxon>Eukaryota</taxon>
        <taxon>Metazoa</taxon>
        <taxon>Ecdysozoa</taxon>
        <taxon>Arthropoda</taxon>
        <taxon>Hexapoda</taxon>
        <taxon>Insecta</taxon>
        <taxon>Pterygota</taxon>
        <taxon>Neoptera</taxon>
        <taxon>Paraneoptera</taxon>
        <taxon>Hemiptera</taxon>
        <taxon>Sternorrhyncha</taxon>
        <taxon>Aphidomorpha</taxon>
        <taxon>Aphidoidea</taxon>
        <taxon>Aphididae</taxon>
        <taxon>Aphidini</taxon>
        <taxon>Aphis</taxon>
        <taxon>Aphis</taxon>
    </lineage>
</organism>
<dbReference type="PROSITE" id="PS50119">
    <property type="entry name" value="ZF_BBOX"/>
    <property type="match status" value="1"/>
</dbReference>
<evidence type="ECO:0000313" key="4">
    <source>
        <dbReference type="EMBL" id="KAF0770052.1"/>
    </source>
</evidence>
<gene>
    <name evidence="4" type="ORF">FWK35_00012577</name>
</gene>
<evidence type="ECO:0000256" key="2">
    <source>
        <dbReference type="PROSITE-ProRule" id="PRU00024"/>
    </source>
</evidence>